<dbReference type="InterPro" id="IPR045865">
    <property type="entry name" value="ACT-like_dom_sf"/>
</dbReference>
<keyword evidence="3" id="KW-1185">Reference proteome</keyword>
<gene>
    <name evidence="2" type="ORF">GC102_26970</name>
</gene>
<feature type="domain" description="Acetolactate synthase small subunit-like ACT" evidence="1">
    <location>
        <begin position="8"/>
        <end position="71"/>
    </location>
</feature>
<evidence type="ECO:0000313" key="3">
    <source>
        <dbReference type="Proteomes" id="UP000658690"/>
    </source>
</evidence>
<protein>
    <recommendedName>
        <fullName evidence="1">Acetolactate synthase small subunit-like ACT domain-containing protein</fullName>
    </recommendedName>
</protein>
<dbReference type="InterPro" id="IPR004789">
    <property type="entry name" value="Acetalactate_synth_ssu"/>
</dbReference>
<dbReference type="EMBL" id="WHOC01000148">
    <property type="protein sequence ID" value="NOU89357.1"/>
    <property type="molecule type" value="Genomic_DNA"/>
</dbReference>
<accession>A0ABX1Z7K9</accession>
<sequence>MMSQTFCILVNDNQDVLLRVIGVIMRRVLNIESLTWGKVEEGVNKIKVTISGDEARLSRIALQIEKIIEVISVNLIEE</sequence>
<dbReference type="Gene3D" id="3.30.70.260">
    <property type="match status" value="1"/>
</dbReference>
<organism evidence="2 3">
    <name type="scientific">Paenibacillus germinis</name>
    <dbReference type="NCBI Taxonomy" id="2654979"/>
    <lineage>
        <taxon>Bacteria</taxon>
        <taxon>Bacillati</taxon>
        <taxon>Bacillota</taxon>
        <taxon>Bacilli</taxon>
        <taxon>Bacillales</taxon>
        <taxon>Paenibacillaceae</taxon>
        <taxon>Paenibacillus</taxon>
    </lineage>
</organism>
<reference evidence="2 3" key="1">
    <citation type="submission" date="2019-10" db="EMBL/GenBank/DDBJ databases">
        <title>Description of Paenibacillus choica sp. nov.</title>
        <authorList>
            <person name="Carlier A."/>
            <person name="Qi S."/>
        </authorList>
    </citation>
    <scope>NUCLEOTIDE SEQUENCE [LARGE SCALE GENOMIC DNA]</scope>
    <source>
        <strain evidence="2 3">LMG 31460</strain>
    </source>
</reference>
<comment type="caution">
    <text evidence="2">The sequence shown here is derived from an EMBL/GenBank/DDBJ whole genome shotgun (WGS) entry which is preliminary data.</text>
</comment>
<dbReference type="PANTHER" id="PTHR30239:SF0">
    <property type="entry name" value="ACETOLACTATE SYNTHASE SMALL SUBUNIT 1, CHLOROPLASTIC"/>
    <property type="match status" value="1"/>
</dbReference>
<evidence type="ECO:0000313" key="2">
    <source>
        <dbReference type="EMBL" id="NOU89357.1"/>
    </source>
</evidence>
<proteinExistence type="predicted"/>
<name>A0ABX1Z7K9_9BACL</name>
<dbReference type="PANTHER" id="PTHR30239">
    <property type="entry name" value="ACETOLACTATE SYNTHASE SMALL SUBUNIT"/>
    <property type="match status" value="1"/>
</dbReference>
<dbReference type="RefSeq" id="WP_171692314.1">
    <property type="nucleotide sequence ID" value="NZ_WHOC01000148.1"/>
</dbReference>
<dbReference type="Proteomes" id="UP000658690">
    <property type="component" value="Unassembled WGS sequence"/>
</dbReference>
<dbReference type="InterPro" id="IPR054480">
    <property type="entry name" value="AHAS_small-like_ACT"/>
</dbReference>
<dbReference type="SUPFAM" id="SSF55021">
    <property type="entry name" value="ACT-like"/>
    <property type="match status" value="1"/>
</dbReference>
<evidence type="ECO:0000259" key="1">
    <source>
        <dbReference type="Pfam" id="PF22629"/>
    </source>
</evidence>
<dbReference type="Pfam" id="PF22629">
    <property type="entry name" value="ACT_AHAS_ss"/>
    <property type="match status" value="1"/>
</dbReference>